<proteinExistence type="predicted"/>
<evidence type="ECO:0000313" key="4">
    <source>
        <dbReference type="Proteomes" id="UP000054342"/>
    </source>
</evidence>
<reference evidence="3 4" key="1">
    <citation type="submission" date="2015-01" db="EMBL/GenBank/DDBJ databases">
        <title>The Genome Sequence of Exophiala xenobiotica CBS118157.</title>
        <authorList>
            <consortium name="The Broad Institute Genomics Platform"/>
            <person name="Cuomo C."/>
            <person name="de Hoog S."/>
            <person name="Gorbushina A."/>
            <person name="Stielow B."/>
            <person name="Teixiera M."/>
            <person name="Abouelleil A."/>
            <person name="Chapman S.B."/>
            <person name="Priest M."/>
            <person name="Young S.K."/>
            <person name="Wortman J."/>
            <person name="Nusbaum C."/>
            <person name="Birren B."/>
        </authorList>
    </citation>
    <scope>NUCLEOTIDE SEQUENCE [LARGE SCALE GENOMIC DNA]</scope>
    <source>
        <strain evidence="3 4">CBS 118157</strain>
    </source>
</reference>
<dbReference type="EMBL" id="KN847318">
    <property type="protein sequence ID" value="KIW59019.1"/>
    <property type="molecule type" value="Genomic_DNA"/>
</dbReference>
<dbReference type="HOGENOM" id="CLU_005679_13_5_1"/>
<dbReference type="STRING" id="348802.A0A0D2FG24"/>
<evidence type="ECO:0000259" key="2">
    <source>
        <dbReference type="Pfam" id="PF01757"/>
    </source>
</evidence>
<feature type="transmembrane region" description="Helical" evidence="1">
    <location>
        <begin position="105"/>
        <end position="124"/>
    </location>
</feature>
<dbReference type="PANTHER" id="PTHR23028">
    <property type="entry name" value="ACETYLTRANSFERASE"/>
    <property type="match status" value="1"/>
</dbReference>
<dbReference type="Proteomes" id="UP000054342">
    <property type="component" value="Unassembled WGS sequence"/>
</dbReference>
<evidence type="ECO:0000313" key="3">
    <source>
        <dbReference type="EMBL" id="KIW59019.1"/>
    </source>
</evidence>
<dbReference type="InterPro" id="IPR002656">
    <property type="entry name" value="Acyl_transf_3_dom"/>
</dbReference>
<name>A0A0D2FG24_9EURO</name>
<feature type="transmembrane region" description="Helical" evidence="1">
    <location>
        <begin position="452"/>
        <end position="473"/>
    </location>
</feature>
<dbReference type="GO" id="GO:0016747">
    <property type="term" value="F:acyltransferase activity, transferring groups other than amino-acyl groups"/>
    <property type="evidence" value="ECO:0007669"/>
    <property type="project" value="InterPro"/>
</dbReference>
<keyword evidence="1" id="KW-0812">Transmembrane</keyword>
<protein>
    <recommendedName>
        <fullName evidence="2">Acyltransferase 3 domain-containing protein</fullName>
    </recommendedName>
</protein>
<feature type="transmembrane region" description="Helical" evidence="1">
    <location>
        <begin position="399"/>
        <end position="421"/>
    </location>
</feature>
<dbReference type="AlphaFoldDB" id="A0A0D2FG24"/>
<keyword evidence="1" id="KW-0472">Membrane</keyword>
<feature type="domain" description="Acyltransferase 3" evidence="2">
    <location>
        <begin position="6"/>
        <end position="248"/>
    </location>
</feature>
<feature type="transmembrane region" description="Helical" evidence="1">
    <location>
        <begin position="49"/>
        <end position="71"/>
    </location>
</feature>
<keyword evidence="1" id="KW-1133">Transmembrane helix</keyword>
<gene>
    <name evidence="3" type="ORF">PV05_03503</name>
</gene>
<keyword evidence="4" id="KW-1185">Reference proteome</keyword>
<dbReference type="PANTHER" id="PTHR23028:SF134">
    <property type="entry name" value="PUTATIVE (AFU_ORTHOLOGUE AFUA_4G08520)-RELATED"/>
    <property type="match status" value="1"/>
</dbReference>
<dbReference type="GeneID" id="25325411"/>
<dbReference type="Pfam" id="PF01757">
    <property type="entry name" value="Acyl_transf_3"/>
    <property type="match status" value="1"/>
</dbReference>
<dbReference type="InterPro" id="IPR050879">
    <property type="entry name" value="Acyltransferase_3"/>
</dbReference>
<sequence length="497" mass="56630">MQNHISSLDGLRGIACFLVYNFHWAFENGYGNRTEGMASTVNLWWEQPWISWMYAGKSMVYVFFVISGYVLSYKPLTQIHQNHGATAATCYPTLASSVFRRGIRLFLPTMIDTLVTALLIRTSIFEMSIRTFLDTKMKKSYLDIWMGPKRPEDTIWQELRVAIITCWGYIDSAVIPWSEREIDVRKYDDVHWTIPVEFKCSMMLFILLISTAHIRTRARLFIHCLACVYAFTNGRQALFCFFAGMVLAETDVMARIAGAVPPPAKDYLLNARDLEAASRESKEFEKGYLRRTMKKPRWQRPGRALLCLRPTASLARTITLVFGIYLNVASLKPQAEPSMGYSTVVDKVVASICGNSDPVEATRSIGAVLVTWTVANSTDTCIGFLFSNRVAQWLGKISFGIYLTHLDVIRILGLSLVPIFYRVGAGVDILPNPYIWHEGGGLSEWQIFKVVILGWLTCLPFVLICGYLFWYHVDQRVVRFSKYVEERLKMPKASRKG</sequence>
<accession>A0A0D2FG24</accession>
<evidence type="ECO:0000256" key="1">
    <source>
        <dbReference type="SAM" id="Phobius"/>
    </source>
</evidence>
<organism evidence="3 4">
    <name type="scientific">Exophiala xenobiotica</name>
    <dbReference type="NCBI Taxonomy" id="348802"/>
    <lineage>
        <taxon>Eukaryota</taxon>
        <taxon>Fungi</taxon>
        <taxon>Dikarya</taxon>
        <taxon>Ascomycota</taxon>
        <taxon>Pezizomycotina</taxon>
        <taxon>Eurotiomycetes</taxon>
        <taxon>Chaetothyriomycetidae</taxon>
        <taxon>Chaetothyriales</taxon>
        <taxon>Herpotrichiellaceae</taxon>
        <taxon>Exophiala</taxon>
    </lineage>
</organism>
<dbReference type="OrthoDB" id="5819582at2759"/>
<dbReference type="RefSeq" id="XP_013319603.1">
    <property type="nucleotide sequence ID" value="XM_013464149.1"/>
</dbReference>
<feature type="transmembrane region" description="Helical" evidence="1">
    <location>
        <begin position="190"/>
        <end position="209"/>
    </location>
</feature>